<evidence type="ECO:0000313" key="1">
    <source>
        <dbReference type="EMBL" id="KAA6322607.1"/>
    </source>
</evidence>
<dbReference type="EMBL" id="SNRY01003005">
    <property type="protein sequence ID" value="KAA6322607.1"/>
    <property type="molecule type" value="Genomic_DNA"/>
</dbReference>
<dbReference type="AlphaFoldDB" id="A0A5J4QL25"/>
<reference evidence="1" key="1">
    <citation type="submission" date="2019-03" db="EMBL/GenBank/DDBJ databases">
        <title>Single cell metagenomics reveals metabolic interactions within the superorganism composed of flagellate Streblomastix strix and complex community of Bacteroidetes bacteria on its surface.</title>
        <authorList>
            <person name="Treitli S.C."/>
            <person name="Kolisko M."/>
            <person name="Husnik F."/>
            <person name="Keeling P."/>
            <person name="Hampl V."/>
        </authorList>
    </citation>
    <scope>NUCLEOTIDE SEQUENCE</scope>
    <source>
        <strain evidence="1">STM</strain>
    </source>
</reference>
<proteinExistence type="predicted"/>
<organism evidence="1">
    <name type="scientific">termite gut metagenome</name>
    <dbReference type="NCBI Taxonomy" id="433724"/>
    <lineage>
        <taxon>unclassified sequences</taxon>
        <taxon>metagenomes</taxon>
        <taxon>organismal metagenomes</taxon>
    </lineage>
</organism>
<feature type="non-terminal residue" evidence="1">
    <location>
        <position position="1"/>
    </location>
</feature>
<protein>
    <submittedName>
        <fullName evidence="1">Uncharacterized protein</fullName>
    </submittedName>
</protein>
<name>A0A5J4QL25_9ZZZZ</name>
<sequence length="43" mass="5186">GKFMMHSEENAFLVCRLVEGWENSEKEPEQILYKMVKEEVQLR</sequence>
<accession>A0A5J4QL25</accession>
<comment type="caution">
    <text evidence="1">The sequence shown here is derived from an EMBL/GenBank/DDBJ whole genome shotgun (WGS) entry which is preliminary data.</text>
</comment>
<gene>
    <name evidence="1" type="ORF">EZS27_027871</name>
</gene>